<gene>
    <name evidence="2" type="ORF">QBC38DRAFT_464136</name>
</gene>
<keyword evidence="1" id="KW-0812">Transmembrane</keyword>
<keyword evidence="3" id="KW-1185">Reference proteome</keyword>
<evidence type="ECO:0000256" key="1">
    <source>
        <dbReference type="SAM" id="Phobius"/>
    </source>
</evidence>
<dbReference type="Gene3D" id="1.20.58.340">
    <property type="entry name" value="Magnesium transport protein CorA, transmembrane region"/>
    <property type="match status" value="1"/>
</dbReference>
<dbReference type="AlphaFoldDB" id="A0AAN7H5N9"/>
<name>A0AAN7H5N9_9PEZI</name>
<protein>
    <submittedName>
        <fullName evidence="2">Uncharacterized protein</fullName>
    </submittedName>
</protein>
<feature type="transmembrane region" description="Helical" evidence="1">
    <location>
        <begin position="75"/>
        <end position="97"/>
    </location>
</feature>
<feature type="non-terminal residue" evidence="2">
    <location>
        <position position="1"/>
    </location>
</feature>
<reference evidence="2" key="2">
    <citation type="submission" date="2023-05" db="EMBL/GenBank/DDBJ databases">
        <authorList>
            <consortium name="Lawrence Berkeley National Laboratory"/>
            <person name="Steindorff A."/>
            <person name="Hensen N."/>
            <person name="Bonometti L."/>
            <person name="Westerberg I."/>
            <person name="Brannstrom I.O."/>
            <person name="Guillou S."/>
            <person name="Cros-Aarteil S."/>
            <person name="Calhoun S."/>
            <person name="Haridas S."/>
            <person name="Kuo A."/>
            <person name="Mondo S."/>
            <person name="Pangilinan J."/>
            <person name="Riley R."/>
            <person name="Labutti K."/>
            <person name="Andreopoulos B."/>
            <person name="Lipzen A."/>
            <person name="Chen C."/>
            <person name="Yanf M."/>
            <person name="Daum C."/>
            <person name="Ng V."/>
            <person name="Clum A."/>
            <person name="Ohm R."/>
            <person name="Martin F."/>
            <person name="Silar P."/>
            <person name="Natvig D."/>
            <person name="Lalanne C."/>
            <person name="Gautier V."/>
            <person name="Ament-Velasquez S.L."/>
            <person name="Kruys A."/>
            <person name="Hutchinson M.I."/>
            <person name="Powell A.J."/>
            <person name="Barry K."/>
            <person name="Miller A.N."/>
            <person name="Grigoriev I.V."/>
            <person name="Debuchy R."/>
            <person name="Gladieux P."/>
            <person name="Thoren M.H."/>
            <person name="Johannesson H."/>
        </authorList>
    </citation>
    <scope>NUCLEOTIDE SEQUENCE</scope>
    <source>
        <strain evidence="2">CBS 990.96</strain>
    </source>
</reference>
<keyword evidence="1" id="KW-0472">Membrane</keyword>
<sequence>MLNITAQQDSKTNISITSDSKALAVASKRGSSAMKIIAYLTTLFLPATFVSTLFSMPLWNWEVSTVSEAPSSHFWLYWAVAIPLTIVIMSVFGVYGWHQGRKNKRKAEKAREDLVAEKIKDVWMMRIYL</sequence>
<feature type="transmembrane region" description="Helical" evidence="1">
    <location>
        <begin position="36"/>
        <end position="55"/>
    </location>
</feature>
<organism evidence="2 3">
    <name type="scientific">Podospora fimiseda</name>
    <dbReference type="NCBI Taxonomy" id="252190"/>
    <lineage>
        <taxon>Eukaryota</taxon>
        <taxon>Fungi</taxon>
        <taxon>Dikarya</taxon>
        <taxon>Ascomycota</taxon>
        <taxon>Pezizomycotina</taxon>
        <taxon>Sordariomycetes</taxon>
        <taxon>Sordariomycetidae</taxon>
        <taxon>Sordariales</taxon>
        <taxon>Podosporaceae</taxon>
        <taxon>Podospora</taxon>
    </lineage>
</organism>
<evidence type="ECO:0000313" key="3">
    <source>
        <dbReference type="Proteomes" id="UP001301958"/>
    </source>
</evidence>
<proteinExistence type="predicted"/>
<dbReference type="EMBL" id="MU865289">
    <property type="protein sequence ID" value="KAK4232022.1"/>
    <property type="molecule type" value="Genomic_DNA"/>
</dbReference>
<reference evidence="2" key="1">
    <citation type="journal article" date="2023" name="Mol. Phylogenet. Evol.">
        <title>Genome-scale phylogeny and comparative genomics of the fungal order Sordariales.</title>
        <authorList>
            <person name="Hensen N."/>
            <person name="Bonometti L."/>
            <person name="Westerberg I."/>
            <person name="Brannstrom I.O."/>
            <person name="Guillou S."/>
            <person name="Cros-Aarteil S."/>
            <person name="Calhoun S."/>
            <person name="Haridas S."/>
            <person name="Kuo A."/>
            <person name="Mondo S."/>
            <person name="Pangilinan J."/>
            <person name="Riley R."/>
            <person name="LaButti K."/>
            <person name="Andreopoulos B."/>
            <person name="Lipzen A."/>
            <person name="Chen C."/>
            <person name="Yan M."/>
            <person name="Daum C."/>
            <person name="Ng V."/>
            <person name="Clum A."/>
            <person name="Steindorff A."/>
            <person name="Ohm R.A."/>
            <person name="Martin F."/>
            <person name="Silar P."/>
            <person name="Natvig D.O."/>
            <person name="Lalanne C."/>
            <person name="Gautier V."/>
            <person name="Ament-Velasquez S.L."/>
            <person name="Kruys A."/>
            <person name="Hutchinson M.I."/>
            <person name="Powell A.J."/>
            <person name="Barry K."/>
            <person name="Miller A.N."/>
            <person name="Grigoriev I.V."/>
            <person name="Debuchy R."/>
            <person name="Gladieux P."/>
            <person name="Hiltunen Thoren M."/>
            <person name="Johannesson H."/>
        </authorList>
    </citation>
    <scope>NUCLEOTIDE SEQUENCE</scope>
    <source>
        <strain evidence="2">CBS 990.96</strain>
    </source>
</reference>
<dbReference type="Proteomes" id="UP001301958">
    <property type="component" value="Unassembled WGS sequence"/>
</dbReference>
<keyword evidence="1" id="KW-1133">Transmembrane helix</keyword>
<accession>A0AAN7H5N9</accession>
<comment type="caution">
    <text evidence="2">The sequence shown here is derived from an EMBL/GenBank/DDBJ whole genome shotgun (WGS) entry which is preliminary data.</text>
</comment>
<evidence type="ECO:0000313" key="2">
    <source>
        <dbReference type="EMBL" id="KAK4232022.1"/>
    </source>
</evidence>